<proteinExistence type="predicted"/>
<name>X0X447_9ZZZZ</name>
<gene>
    <name evidence="1" type="ORF">S01H1_51014</name>
</gene>
<sequence>AAGPALDPDEVFAAFDPLVPPEWVRDPVHLARTLRARGFPRRAQRVAEAIASPVERETALGLLAAAEKKPLTARRHLERALELDPDARDARAGLVRLQRRSLLKGDASTRSLAEGLDERQEAVLAGWRAEEAGDWQALRALDAALAAVPPGNPLNPDAVRLQVSWRLAEGGAELARESVALIDRLYPVSQSAVDLVLRARAAAAAGDEVAALVTLFEAAARLQPKRADLSIVARALEVVESLPEGTAHGAREKLRAKLQAG</sequence>
<dbReference type="EMBL" id="BARS01032900">
    <property type="protein sequence ID" value="GAG19776.1"/>
    <property type="molecule type" value="Genomic_DNA"/>
</dbReference>
<dbReference type="AlphaFoldDB" id="X0X447"/>
<evidence type="ECO:0000313" key="1">
    <source>
        <dbReference type="EMBL" id="GAG19776.1"/>
    </source>
</evidence>
<dbReference type="Gene3D" id="1.25.40.10">
    <property type="entry name" value="Tetratricopeptide repeat domain"/>
    <property type="match status" value="1"/>
</dbReference>
<dbReference type="InterPro" id="IPR011990">
    <property type="entry name" value="TPR-like_helical_dom_sf"/>
</dbReference>
<feature type="non-terminal residue" evidence="1">
    <location>
        <position position="261"/>
    </location>
</feature>
<comment type="caution">
    <text evidence="1">The sequence shown here is derived from an EMBL/GenBank/DDBJ whole genome shotgun (WGS) entry which is preliminary data.</text>
</comment>
<organism evidence="1">
    <name type="scientific">marine sediment metagenome</name>
    <dbReference type="NCBI Taxonomy" id="412755"/>
    <lineage>
        <taxon>unclassified sequences</taxon>
        <taxon>metagenomes</taxon>
        <taxon>ecological metagenomes</taxon>
    </lineage>
</organism>
<feature type="non-terminal residue" evidence="1">
    <location>
        <position position="1"/>
    </location>
</feature>
<reference evidence="1" key="1">
    <citation type="journal article" date="2014" name="Front. Microbiol.">
        <title>High frequency of phylogenetically diverse reductive dehalogenase-homologous genes in deep subseafloor sedimentary metagenomes.</title>
        <authorList>
            <person name="Kawai M."/>
            <person name="Futagami T."/>
            <person name="Toyoda A."/>
            <person name="Takaki Y."/>
            <person name="Nishi S."/>
            <person name="Hori S."/>
            <person name="Arai W."/>
            <person name="Tsubouchi T."/>
            <person name="Morono Y."/>
            <person name="Uchiyama I."/>
            <person name="Ito T."/>
            <person name="Fujiyama A."/>
            <person name="Inagaki F."/>
            <person name="Takami H."/>
        </authorList>
    </citation>
    <scope>NUCLEOTIDE SEQUENCE</scope>
    <source>
        <strain evidence="1">Expedition CK06-06</strain>
    </source>
</reference>
<accession>X0X447</accession>
<protein>
    <submittedName>
        <fullName evidence="1">Uncharacterized protein</fullName>
    </submittedName>
</protein>